<organism evidence="3 4">
    <name type="scientific">Brachybacterium nesterenkovii</name>
    <dbReference type="NCBI Taxonomy" id="47847"/>
    <lineage>
        <taxon>Bacteria</taxon>
        <taxon>Bacillati</taxon>
        <taxon>Actinomycetota</taxon>
        <taxon>Actinomycetes</taxon>
        <taxon>Micrococcales</taxon>
        <taxon>Dermabacteraceae</taxon>
        <taxon>Brachybacterium</taxon>
    </lineage>
</organism>
<keyword evidence="4" id="KW-1185">Reference proteome</keyword>
<keyword evidence="2" id="KW-0812">Transmembrane</keyword>
<gene>
    <name evidence="3" type="ORF">FM110_06820</name>
</gene>
<evidence type="ECO:0000256" key="2">
    <source>
        <dbReference type="SAM" id="Phobius"/>
    </source>
</evidence>
<feature type="transmembrane region" description="Helical" evidence="2">
    <location>
        <begin position="42"/>
        <end position="60"/>
    </location>
</feature>
<name>A0A1X6WZX5_9MICO</name>
<feature type="compositionally biased region" description="Basic and acidic residues" evidence="1">
    <location>
        <begin position="114"/>
        <end position="129"/>
    </location>
</feature>
<dbReference type="InterPro" id="IPR021401">
    <property type="entry name" value="DUF3040"/>
</dbReference>
<keyword evidence="2" id="KW-0472">Membrane</keyword>
<evidence type="ECO:0000256" key="1">
    <source>
        <dbReference type="SAM" id="MobiDB-lite"/>
    </source>
</evidence>
<dbReference type="RefSeq" id="WP_087103898.1">
    <property type="nucleotide sequence ID" value="NZ_FWFG01000061.1"/>
</dbReference>
<evidence type="ECO:0000313" key="4">
    <source>
        <dbReference type="Proteomes" id="UP000195981"/>
    </source>
</evidence>
<dbReference type="AlphaFoldDB" id="A0A1X6WZX5"/>
<dbReference type="OrthoDB" id="5244024at2"/>
<feature type="transmembrane region" description="Helical" evidence="2">
    <location>
        <begin position="66"/>
        <end position="84"/>
    </location>
</feature>
<accession>A0A1X6WZX5</accession>
<feature type="region of interest" description="Disordered" evidence="1">
    <location>
        <begin position="85"/>
        <end position="129"/>
    </location>
</feature>
<evidence type="ECO:0000313" key="3">
    <source>
        <dbReference type="EMBL" id="SLM91609.1"/>
    </source>
</evidence>
<protein>
    <submittedName>
        <fullName evidence="3">Putative membrane protein</fullName>
    </submittedName>
</protein>
<sequence length="129" mass="14230">MPLSDHEQKMLEELERQLFAEDPRLARTFENATRPRRDRRRVGLGILGVVAGLALLVLAVALPAVWLGVLAFALMVAAGVWTVTAPAQTADGPRPGTDGRPAPTAEQQSGSFMRRMEERWDRRGDDRLG</sequence>
<dbReference type="Proteomes" id="UP000195981">
    <property type="component" value="Unassembled WGS sequence"/>
</dbReference>
<proteinExistence type="predicted"/>
<dbReference type="EMBL" id="FWFG01000061">
    <property type="protein sequence ID" value="SLM91609.1"/>
    <property type="molecule type" value="Genomic_DNA"/>
</dbReference>
<dbReference type="Pfam" id="PF11239">
    <property type="entry name" value="DUF3040"/>
    <property type="match status" value="1"/>
</dbReference>
<keyword evidence="2" id="KW-1133">Transmembrane helix</keyword>
<reference evidence="3 4" key="1">
    <citation type="submission" date="2017-02" db="EMBL/GenBank/DDBJ databases">
        <authorList>
            <person name="Peterson S.W."/>
        </authorList>
    </citation>
    <scope>NUCLEOTIDE SEQUENCE [LARGE SCALE GENOMIC DNA]</scope>
    <source>
        <strain evidence="3 4">CIP104813</strain>
    </source>
</reference>